<feature type="domain" description="BHLH" evidence="7">
    <location>
        <begin position="120"/>
        <end position="170"/>
    </location>
</feature>
<evidence type="ECO:0000256" key="5">
    <source>
        <dbReference type="ARBA" id="ARBA00023242"/>
    </source>
</evidence>
<dbReference type="SUPFAM" id="SSF47459">
    <property type="entry name" value="HLH, helix-loop-helix DNA-binding domain"/>
    <property type="match status" value="1"/>
</dbReference>
<evidence type="ECO:0000259" key="7">
    <source>
        <dbReference type="PROSITE" id="PS50888"/>
    </source>
</evidence>
<feature type="compositionally biased region" description="Polar residues" evidence="6">
    <location>
        <begin position="63"/>
        <end position="81"/>
    </location>
</feature>
<reference evidence="8" key="1">
    <citation type="submission" date="2020-07" db="EMBL/GenBank/DDBJ databases">
        <authorList>
            <person name="Lin J."/>
        </authorList>
    </citation>
    <scope>NUCLEOTIDE SEQUENCE</scope>
</reference>
<accession>A0A6V7QGW4</accession>
<dbReference type="InterPro" id="IPR036638">
    <property type="entry name" value="HLH_DNA-bd_sf"/>
</dbReference>
<organism evidence="8">
    <name type="scientific">Ananas comosus var. bracteatus</name>
    <name type="common">red pineapple</name>
    <dbReference type="NCBI Taxonomy" id="296719"/>
    <lineage>
        <taxon>Eukaryota</taxon>
        <taxon>Viridiplantae</taxon>
        <taxon>Streptophyta</taxon>
        <taxon>Embryophyta</taxon>
        <taxon>Tracheophyta</taxon>
        <taxon>Spermatophyta</taxon>
        <taxon>Magnoliopsida</taxon>
        <taxon>Liliopsida</taxon>
        <taxon>Poales</taxon>
        <taxon>Bromeliaceae</taxon>
        <taxon>Bromelioideae</taxon>
        <taxon>Ananas</taxon>
    </lineage>
</organism>
<name>A0A6V7QGW4_ANACO</name>
<dbReference type="Gene3D" id="4.10.280.10">
    <property type="entry name" value="Helix-loop-helix DNA-binding domain"/>
    <property type="match status" value="1"/>
</dbReference>
<protein>
    <recommendedName>
        <fullName evidence="7">BHLH domain-containing protein</fullName>
    </recommendedName>
</protein>
<comment type="similarity">
    <text evidence="2">Belongs to the bHLH protein family.</text>
</comment>
<dbReference type="Pfam" id="PF00010">
    <property type="entry name" value="HLH"/>
    <property type="match status" value="1"/>
</dbReference>
<proteinExistence type="inferred from homology"/>
<gene>
    <name evidence="8" type="ORF">CB5_LOCUS25551</name>
</gene>
<evidence type="ECO:0000313" key="8">
    <source>
        <dbReference type="EMBL" id="CAD1842340.1"/>
    </source>
</evidence>
<dbReference type="PANTHER" id="PTHR12565:SF367">
    <property type="entry name" value="TRANSCRIPTION FACTOR BHLH75"/>
    <property type="match status" value="1"/>
</dbReference>
<keyword evidence="4" id="KW-0804">Transcription</keyword>
<dbReference type="EMBL" id="LR862136">
    <property type="protein sequence ID" value="CAD1842340.1"/>
    <property type="molecule type" value="Genomic_DNA"/>
</dbReference>
<dbReference type="GO" id="GO:0046983">
    <property type="term" value="F:protein dimerization activity"/>
    <property type="evidence" value="ECO:0007669"/>
    <property type="project" value="InterPro"/>
</dbReference>
<evidence type="ECO:0000256" key="4">
    <source>
        <dbReference type="ARBA" id="ARBA00023163"/>
    </source>
</evidence>
<dbReference type="PROSITE" id="PS50888">
    <property type="entry name" value="BHLH"/>
    <property type="match status" value="1"/>
</dbReference>
<keyword evidence="3" id="KW-0805">Transcription regulation</keyword>
<evidence type="ECO:0000256" key="3">
    <source>
        <dbReference type="ARBA" id="ARBA00023015"/>
    </source>
</evidence>
<feature type="region of interest" description="Disordered" evidence="6">
    <location>
        <begin position="56"/>
        <end position="109"/>
    </location>
</feature>
<evidence type="ECO:0000256" key="2">
    <source>
        <dbReference type="ARBA" id="ARBA00005510"/>
    </source>
</evidence>
<evidence type="ECO:0000256" key="6">
    <source>
        <dbReference type="SAM" id="MobiDB-lite"/>
    </source>
</evidence>
<evidence type="ECO:0000256" key="1">
    <source>
        <dbReference type="ARBA" id="ARBA00004123"/>
    </source>
</evidence>
<comment type="subcellular location">
    <subcellularLocation>
        <location evidence="1">Nucleus</location>
    </subcellularLocation>
</comment>
<dbReference type="SMART" id="SM00353">
    <property type="entry name" value="HLH"/>
    <property type="match status" value="1"/>
</dbReference>
<dbReference type="AlphaFoldDB" id="A0A6V7QGW4"/>
<dbReference type="PANTHER" id="PTHR12565">
    <property type="entry name" value="STEROL REGULATORY ELEMENT-BINDING PROTEIN"/>
    <property type="match status" value="1"/>
</dbReference>
<dbReference type="InterPro" id="IPR011598">
    <property type="entry name" value="bHLH_dom"/>
</dbReference>
<sequence length="205" mass="22765">MDPCFEIVSQYIELINGNEIENLSSPFMGLHNNSPLTHENTSPSTVEISWGHIKKKGEAAAPDSSQSSATPRLENGYSQENVARKKSSLGGGGGGRRGRRCSKEEKKAKEVVHVEARRGQATDSHSVAERLRRERINERMRCLQELVPGCYKEMGMAGMLDEIINYVQSLKNQVEFLSMKLSAASSFYDFNLDCDQPMAAPQVLL</sequence>
<dbReference type="GO" id="GO:0003700">
    <property type="term" value="F:DNA-binding transcription factor activity"/>
    <property type="evidence" value="ECO:0007669"/>
    <property type="project" value="TreeGrafter"/>
</dbReference>
<keyword evidence="5" id="KW-0539">Nucleus</keyword>
<dbReference type="CDD" id="cd18919">
    <property type="entry name" value="bHLH_AtBPE_like"/>
    <property type="match status" value="1"/>
</dbReference>
<dbReference type="GO" id="GO:0005634">
    <property type="term" value="C:nucleus"/>
    <property type="evidence" value="ECO:0007669"/>
    <property type="project" value="UniProtKB-SubCell"/>
</dbReference>
<dbReference type="InterPro" id="IPR024097">
    <property type="entry name" value="bHLH_ZIP_TF"/>
</dbReference>